<proteinExistence type="predicted"/>
<sequence>MKYYLIISAIMFFAGIYGFLTRRNTLAI</sequence>
<dbReference type="AlphaFoldDB" id="A0A5J4QXH1"/>
<keyword evidence="1" id="KW-0472">Membrane</keyword>
<dbReference type="Gene3D" id="1.10.287.3510">
    <property type="match status" value="1"/>
</dbReference>
<evidence type="ECO:0000313" key="2">
    <source>
        <dbReference type="EMBL" id="KAA6325590.1"/>
    </source>
</evidence>
<keyword evidence="1" id="KW-0812">Transmembrane</keyword>
<comment type="caution">
    <text evidence="2">The sequence shown here is derived from an EMBL/GenBank/DDBJ whole genome shotgun (WGS) entry which is preliminary data.</text>
</comment>
<organism evidence="2">
    <name type="scientific">termite gut metagenome</name>
    <dbReference type="NCBI Taxonomy" id="433724"/>
    <lineage>
        <taxon>unclassified sequences</taxon>
        <taxon>metagenomes</taxon>
        <taxon>organismal metagenomes</taxon>
    </lineage>
</organism>
<keyword evidence="1" id="KW-1133">Transmembrane helix</keyword>
<reference evidence="2" key="1">
    <citation type="submission" date="2019-03" db="EMBL/GenBank/DDBJ databases">
        <title>Single cell metagenomics reveals metabolic interactions within the superorganism composed of flagellate Streblomastix strix and complex community of Bacteroidetes bacteria on its surface.</title>
        <authorList>
            <person name="Treitli S.C."/>
            <person name="Kolisko M."/>
            <person name="Husnik F."/>
            <person name="Keeling P."/>
            <person name="Hampl V."/>
        </authorList>
    </citation>
    <scope>NUCLEOTIDE SEQUENCE</scope>
    <source>
        <strain evidence="2">STM</strain>
    </source>
</reference>
<feature type="non-terminal residue" evidence="2">
    <location>
        <position position="28"/>
    </location>
</feature>
<feature type="transmembrane region" description="Helical" evidence="1">
    <location>
        <begin position="6"/>
        <end position="22"/>
    </location>
</feature>
<evidence type="ECO:0000256" key="1">
    <source>
        <dbReference type="SAM" id="Phobius"/>
    </source>
</evidence>
<accession>A0A5J4QXH1</accession>
<protein>
    <submittedName>
        <fullName evidence="2">NADH-quinone oxidoreductase subunit K</fullName>
    </submittedName>
</protein>
<gene>
    <name evidence="2" type="ORF">EZS27_025211</name>
</gene>
<name>A0A5J4QXH1_9ZZZZ</name>
<dbReference type="EMBL" id="SNRY01002332">
    <property type="protein sequence ID" value="KAA6325590.1"/>
    <property type="molecule type" value="Genomic_DNA"/>
</dbReference>